<dbReference type="InterPro" id="IPR004843">
    <property type="entry name" value="Calcineurin-like_PHP"/>
</dbReference>
<dbReference type="CDD" id="cd07385">
    <property type="entry name" value="MPP_YkuE_C"/>
    <property type="match status" value="1"/>
</dbReference>
<dbReference type="GO" id="GO:0016020">
    <property type="term" value="C:membrane"/>
    <property type="evidence" value="ECO:0007669"/>
    <property type="project" value="GOC"/>
</dbReference>
<dbReference type="InterPro" id="IPR006311">
    <property type="entry name" value="TAT_signal"/>
</dbReference>
<dbReference type="Gene3D" id="3.60.21.10">
    <property type="match status" value="1"/>
</dbReference>
<dbReference type="RefSeq" id="WP_037165533.1">
    <property type="nucleotide sequence ID" value="NZ_CAJXID010000009.1"/>
</dbReference>
<dbReference type="Proteomes" id="UP000052167">
    <property type="component" value="Unassembled WGS sequence"/>
</dbReference>
<evidence type="ECO:0000256" key="1">
    <source>
        <dbReference type="ARBA" id="ARBA00022723"/>
    </source>
</evidence>
<keyword evidence="5" id="KW-1185">Reference proteome</keyword>
<accession>A0A922T7Y1</accession>
<comment type="caution">
    <text evidence="4">The sequence shown here is derived from an EMBL/GenBank/DDBJ whole genome shotgun (WGS) entry which is preliminary data.</text>
</comment>
<dbReference type="GO" id="GO:0009245">
    <property type="term" value="P:lipid A biosynthetic process"/>
    <property type="evidence" value="ECO:0007669"/>
    <property type="project" value="TreeGrafter"/>
</dbReference>
<evidence type="ECO:0000256" key="2">
    <source>
        <dbReference type="ARBA" id="ARBA00022801"/>
    </source>
</evidence>
<dbReference type="InterPro" id="IPR029052">
    <property type="entry name" value="Metallo-depent_PP-like"/>
</dbReference>
<gene>
    <name evidence="4" type="ORF">GV68_22960</name>
</gene>
<dbReference type="Pfam" id="PF00149">
    <property type="entry name" value="Metallophos"/>
    <property type="match status" value="1"/>
</dbReference>
<organism evidence="4 5">
    <name type="scientific">Pseudorhizobium pelagicum</name>
    <dbReference type="NCBI Taxonomy" id="1509405"/>
    <lineage>
        <taxon>Bacteria</taxon>
        <taxon>Pseudomonadati</taxon>
        <taxon>Pseudomonadota</taxon>
        <taxon>Alphaproteobacteria</taxon>
        <taxon>Hyphomicrobiales</taxon>
        <taxon>Rhizobiaceae</taxon>
        <taxon>Rhizobium/Agrobacterium group</taxon>
        <taxon>Pseudorhizobium</taxon>
    </lineage>
</organism>
<dbReference type="AlphaFoldDB" id="A0A922T7Y1"/>
<dbReference type="PANTHER" id="PTHR31302:SF31">
    <property type="entry name" value="PHOSPHODIESTERASE YAEI"/>
    <property type="match status" value="1"/>
</dbReference>
<evidence type="ECO:0000313" key="4">
    <source>
        <dbReference type="EMBL" id="KEQ09708.1"/>
    </source>
</evidence>
<keyword evidence="2" id="KW-0378">Hydrolase</keyword>
<dbReference type="PANTHER" id="PTHR31302">
    <property type="entry name" value="TRANSMEMBRANE PROTEIN WITH METALLOPHOSPHOESTERASE DOMAIN-RELATED"/>
    <property type="match status" value="1"/>
</dbReference>
<dbReference type="OrthoDB" id="9780884at2"/>
<dbReference type="SUPFAM" id="SSF56300">
    <property type="entry name" value="Metallo-dependent phosphatases"/>
    <property type="match status" value="1"/>
</dbReference>
<name>A0A922T7Y1_9HYPH</name>
<evidence type="ECO:0000313" key="5">
    <source>
        <dbReference type="Proteomes" id="UP000052167"/>
    </source>
</evidence>
<evidence type="ECO:0000259" key="3">
    <source>
        <dbReference type="Pfam" id="PF00149"/>
    </source>
</evidence>
<reference evidence="4 5" key="1">
    <citation type="submission" date="2014-06" db="EMBL/GenBank/DDBJ databases">
        <title>Rhizobium pelagicum/R2-400B4.</title>
        <authorList>
            <person name="Kimes N.E."/>
            <person name="Lopez-Perez M."/>
        </authorList>
    </citation>
    <scope>NUCLEOTIDE SEQUENCE [LARGE SCALE GENOMIC DNA]</scope>
    <source>
        <strain evidence="4 5">R2-400B4</strain>
    </source>
</reference>
<dbReference type="GO" id="GO:0008758">
    <property type="term" value="F:UDP-2,3-diacylglucosamine hydrolase activity"/>
    <property type="evidence" value="ECO:0007669"/>
    <property type="project" value="TreeGrafter"/>
</dbReference>
<protein>
    <submittedName>
        <fullName evidence="4">Metallophosphoesterase</fullName>
    </submittedName>
</protein>
<sequence>MITRRGLLKLAGVGFASLAAAVAYPFSEVFARPRITHYRLTPNGWPEGLKLRACVVADIHACEPWMNRRRIEGICNQVQDLKPDIILLLGDYLSGMTLASDPLGPSEWAPVLGGLSAPLGVHAVLGNHDYWEDPAFQQDPTRMPVVLRALDGAGIAVHVNRAVRIEKDGRHFWLAGLGDQMALLPDARQGRSRMRGIDDLQATLADVQDDAPVVLLAHEPDIFHAVDDRVALTLSGHTHGGQINLFGWRPFSASPASARYPAGVYQAGSRHLLVSRGLGCSAIPVRVGNRPELVLLELGNERSS</sequence>
<dbReference type="EMBL" id="JOKJ01000006">
    <property type="protein sequence ID" value="KEQ09708.1"/>
    <property type="molecule type" value="Genomic_DNA"/>
</dbReference>
<dbReference type="GO" id="GO:0046872">
    <property type="term" value="F:metal ion binding"/>
    <property type="evidence" value="ECO:0007669"/>
    <property type="project" value="UniProtKB-KW"/>
</dbReference>
<proteinExistence type="predicted"/>
<dbReference type="PROSITE" id="PS51318">
    <property type="entry name" value="TAT"/>
    <property type="match status" value="1"/>
</dbReference>
<keyword evidence="1" id="KW-0479">Metal-binding</keyword>
<dbReference type="InterPro" id="IPR051158">
    <property type="entry name" value="Metallophosphoesterase_sf"/>
</dbReference>
<feature type="domain" description="Calcineurin-like phosphoesterase" evidence="3">
    <location>
        <begin position="52"/>
        <end position="240"/>
    </location>
</feature>